<dbReference type="PRINTS" id="PR00092">
    <property type="entry name" value="TYROSINASE"/>
</dbReference>
<evidence type="ECO:0000256" key="3">
    <source>
        <dbReference type="ARBA" id="ARBA00022723"/>
    </source>
</evidence>
<evidence type="ECO:0000259" key="9">
    <source>
        <dbReference type="PROSITE" id="PS00498"/>
    </source>
</evidence>
<dbReference type="InterPro" id="IPR050316">
    <property type="entry name" value="Tyrosinase/Hemocyanin"/>
</dbReference>
<evidence type="ECO:0000256" key="2">
    <source>
        <dbReference type="ARBA" id="ARBA00009928"/>
    </source>
</evidence>
<comment type="cofactor">
    <cofactor evidence="1">
        <name>Cu(2+)</name>
        <dbReference type="ChEBI" id="CHEBI:29036"/>
    </cofactor>
</comment>
<evidence type="ECO:0000256" key="1">
    <source>
        <dbReference type="ARBA" id="ARBA00001973"/>
    </source>
</evidence>
<dbReference type="AlphaFoldDB" id="A0AAD5BVV9"/>
<comment type="caution">
    <text evidence="10">The sequence shown here is derived from an EMBL/GenBank/DDBJ whole genome shotgun (WGS) entry which is preliminary data.</text>
</comment>
<dbReference type="InterPro" id="IPR002227">
    <property type="entry name" value="Tyrosinase_Cu-bd"/>
</dbReference>
<gene>
    <name evidence="10" type="ORF">M8C21_025360</name>
</gene>
<dbReference type="Pfam" id="PF12143">
    <property type="entry name" value="PPO1_KFDV"/>
    <property type="match status" value="1"/>
</dbReference>
<dbReference type="PANTHER" id="PTHR11474:SF119">
    <property type="entry name" value="CATECHOL OXIDASE"/>
    <property type="match status" value="1"/>
</dbReference>
<keyword evidence="4" id="KW-0883">Thioether bond</keyword>
<feature type="domain" description="Tyrosinase copper-binding" evidence="9">
    <location>
        <begin position="716"/>
        <end position="727"/>
    </location>
</feature>
<dbReference type="SUPFAM" id="SSF48056">
    <property type="entry name" value="Di-copper centre-containing domain"/>
    <property type="match status" value="2"/>
</dbReference>
<evidence type="ECO:0000256" key="7">
    <source>
        <dbReference type="ARBA" id="ARBA00023157"/>
    </source>
</evidence>
<feature type="non-terminal residue" evidence="10">
    <location>
        <position position="735"/>
    </location>
</feature>
<dbReference type="Proteomes" id="UP001206925">
    <property type="component" value="Unassembled WGS sequence"/>
</dbReference>
<evidence type="ECO:0000313" key="11">
    <source>
        <dbReference type="Proteomes" id="UP001206925"/>
    </source>
</evidence>
<dbReference type="InterPro" id="IPR008922">
    <property type="entry name" value="Di-copper_centre_dom_sf"/>
</dbReference>
<keyword evidence="6" id="KW-0186">Copper</keyword>
<name>A0AAD5BVV9_AMBAR</name>
<sequence>TMASLSSLSTHTLPTTTSQSSRPRSYSKISTHRFNVSCNSSSADDNPKLILPMQNVDRRNMLLGLGGLYGAANLTNVGSALAYPITAPDDISSCVAATDGVPDVANAVRGTACCPPSSQTTPVPYVLPPVDQLRVRPPADRLTPEYIEKYQEAMKAMKALPDDDPRSWKQQGKIHCAYCNGAYSQEMNGHPELKISVHNNSLFFPFHRWYNKNLVRVYNRDCLDINKMGYTYEPSRLPWLQSRPIARVKASNVAAKSVGVVKKVEELKFPVKLDQTLKVLVKRPATKRSKDKKKKANEMLFLEGIKYNGEQFFKFDVLVDDVDDGIETTPVSSEFAGTFAQVPHGLGGGKMVMTSGAAFGLTQLLEDLEAEDDEYVLVTLVPRAGAEDATISKIRIQLSSSADDNAKLILPTQNVDRRNMLLGLGGLYGATNLTNVGSALAYPITAPNDISSCVVVTDGVPDVGNATTLVPYVLPPVDQLCVRPPADRLTPEYIEKYQEAMKAMKALPDDDPRSWKHQGKIYCGYCNGAYSQEMNGHPELKIHVHNNSLFFPFHQWYVYFYERILGSLINDPPFGLPYWNWDNAMGMMLPPKLGTPYPAPTPGRPPNAKFNPLYDPYRNVAHIPPTILDLNYRGIESGANCVDQISVNLTTMYTQMIADTTANPDAFFGTNPNPEGTNILAGRKESGIHTAMHIWVGNLRMPNNEDLGNFYSAGYDPAFYLHHSNVDRMWQIWKD</sequence>
<dbReference type="GO" id="GO:0046872">
    <property type="term" value="F:metal ion binding"/>
    <property type="evidence" value="ECO:0007669"/>
    <property type="project" value="UniProtKB-KW"/>
</dbReference>
<comment type="similarity">
    <text evidence="2">Belongs to the tyrosinase family.</text>
</comment>
<accession>A0AAD5BVV9</accession>
<dbReference type="Pfam" id="PF00264">
    <property type="entry name" value="Tyrosinase"/>
    <property type="match status" value="1"/>
</dbReference>
<dbReference type="PROSITE" id="PS00498">
    <property type="entry name" value="TYROSINASE_2"/>
    <property type="match status" value="1"/>
</dbReference>
<evidence type="ECO:0000256" key="4">
    <source>
        <dbReference type="ARBA" id="ARBA00022784"/>
    </source>
</evidence>
<proteinExistence type="inferred from homology"/>
<dbReference type="InterPro" id="IPR022740">
    <property type="entry name" value="Polyphenol_oxidase_C"/>
</dbReference>
<evidence type="ECO:0000256" key="5">
    <source>
        <dbReference type="ARBA" id="ARBA00023002"/>
    </source>
</evidence>
<organism evidence="10 11">
    <name type="scientific">Ambrosia artemisiifolia</name>
    <name type="common">Common ragweed</name>
    <dbReference type="NCBI Taxonomy" id="4212"/>
    <lineage>
        <taxon>Eukaryota</taxon>
        <taxon>Viridiplantae</taxon>
        <taxon>Streptophyta</taxon>
        <taxon>Embryophyta</taxon>
        <taxon>Tracheophyta</taxon>
        <taxon>Spermatophyta</taxon>
        <taxon>Magnoliopsida</taxon>
        <taxon>eudicotyledons</taxon>
        <taxon>Gunneridae</taxon>
        <taxon>Pentapetalae</taxon>
        <taxon>asterids</taxon>
        <taxon>campanulids</taxon>
        <taxon>Asterales</taxon>
        <taxon>Asteraceae</taxon>
        <taxon>Asteroideae</taxon>
        <taxon>Heliantheae alliance</taxon>
        <taxon>Heliantheae</taxon>
        <taxon>Ambrosia</taxon>
    </lineage>
</organism>
<evidence type="ECO:0000256" key="8">
    <source>
        <dbReference type="SAM" id="MobiDB-lite"/>
    </source>
</evidence>
<dbReference type="Pfam" id="PF12142">
    <property type="entry name" value="PPO1_DWL"/>
    <property type="match status" value="1"/>
</dbReference>
<dbReference type="EMBL" id="JAMZMK010010782">
    <property type="protein sequence ID" value="KAI7730415.1"/>
    <property type="molecule type" value="Genomic_DNA"/>
</dbReference>
<feature type="region of interest" description="Disordered" evidence="8">
    <location>
        <begin position="1"/>
        <end position="26"/>
    </location>
</feature>
<keyword evidence="3" id="KW-0479">Metal-binding</keyword>
<evidence type="ECO:0000313" key="10">
    <source>
        <dbReference type="EMBL" id="KAI7730415.1"/>
    </source>
</evidence>
<dbReference type="PANTHER" id="PTHR11474">
    <property type="entry name" value="TYROSINASE FAMILY MEMBER"/>
    <property type="match status" value="1"/>
</dbReference>
<dbReference type="Gene3D" id="1.10.1280.10">
    <property type="entry name" value="Di-copper center containing domain from catechol oxidase"/>
    <property type="match status" value="2"/>
</dbReference>
<keyword evidence="11" id="KW-1185">Reference proteome</keyword>
<dbReference type="InterPro" id="IPR022739">
    <property type="entry name" value="Polyphenol_oxidase_cen"/>
</dbReference>
<reference evidence="10" key="1">
    <citation type="submission" date="2022-06" db="EMBL/GenBank/DDBJ databases">
        <title>Uncovering the hologenomic basis of an extraordinary plant invasion.</title>
        <authorList>
            <person name="Bieker V.C."/>
            <person name="Martin M.D."/>
            <person name="Gilbert T."/>
            <person name="Hodgins K."/>
            <person name="Battlay P."/>
            <person name="Petersen B."/>
            <person name="Wilson J."/>
        </authorList>
    </citation>
    <scope>NUCLEOTIDE SEQUENCE</scope>
    <source>
        <strain evidence="10">AA19_3_7</strain>
        <tissue evidence="10">Leaf</tissue>
    </source>
</reference>
<keyword evidence="7" id="KW-1015">Disulfide bond</keyword>
<protein>
    <recommendedName>
        <fullName evidence="9">Tyrosinase copper-binding domain-containing protein</fullName>
    </recommendedName>
</protein>
<evidence type="ECO:0000256" key="6">
    <source>
        <dbReference type="ARBA" id="ARBA00023008"/>
    </source>
</evidence>
<dbReference type="GO" id="GO:0004097">
    <property type="term" value="F:catechol oxidase activity"/>
    <property type="evidence" value="ECO:0007669"/>
    <property type="project" value="InterPro"/>
</dbReference>
<keyword evidence="5" id="KW-0560">Oxidoreductase</keyword>